<dbReference type="OrthoDB" id="185373at2759"/>
<evidence type="ECO:0008006" key="6">
    <source>
        <dbReference type="Google" id="ProtNLM"/>
    </source>
</evidence>
<name>A0A484N468_9ASTE</name>
<dbReference type="GO" id="GO:0003729">
    <property type="term" value="F:mRNA binding"/>
    <property type="evidence" value="ECO:0007669"/>
    <property type="project" value="TreeGrafter"/>
</dbReference>
<dbReference type="InterPro" id="IPR011990">
    <property type="entry name" value="TPR-like_helical_dom_sf"/>
</dbReference>
<dbReference type="Pfam" id="PF13041">
    <property type="entry name" value="PPR_2"/>
    <property type="match status" value="2"/>
</dbReference>
<dbReference type="AlphaFoldDB" id="A0A484N468"/>
<comment type="similarity">
    <text evidence="1">Belongs to the PPR family. P subfamily.</text>
</comment>
<proteinExistence type="inferred from homology"/>
<organism evidence="4 5">
    <name type="scientific">Cuscuta campestris</name>
    <dbReference type="NCBI Taxonomy" id="132261"/>
    <lineage>
        <taxon>Eukaryota</taxon>
        <taxon>Viridiplantae</taxon>
        <taxon>Streptophyta</taxon>
        <taxon>Embryophyta</taxon>
        <taxon>Tracheophyta</taxon>
        <taxon>Spermatophyta</taxon>
        <taxon>Magnoliopsida</taxon>
        <taxon>eudicotyledons</taxon>
        <taxon>Gunneridae</taxon>
        <taxon>Pentapetalae</taxon>
        <taxon>asterids</taxon>
        <taxon>lamiids</taxon>
        <taxon>Solanales</taxon>
        <taxon>Convolvulaceae</taxon>
        <taxon>Cuscuteae</taxon>
        <taxon>Cuscuta</taxon>
        <taxon>Cuscuta subgen. Grammica</taxon>
        <taxon>Cuscuta sect. Cleistogrammica</taxon>
    </lineage>
</organism>
<evidence type="ECO:0000313" key="4">
    <source>
        <dbReference type="EMBL" id="VFQ95058.1"/>
    </source>
</evidence>
<feature type="repeat" description="PPR" evidence="3">
    <location>
        <begin position="9"/>
        <end position="43"/>
    </location>
</feature>
<accession>A0A484N468</accession>
<dbReference type="Gene3D" id="1.25.40.10">
    <property type="entry name" value="Tetratricopeptide repeat domain"/>
    <property type="match status" value="2"/>
</dbReference>
<dbReference type="EMBL" id="OOIL02005488">
    <property type="protein sequence ID" value="VFQ95058.1"/>
    <property type="molecule type" value="Genomic_DNA"/>
</dbReference>
<dbReference type="PANTHER" id="PTHR47938">
    <property type="entry name" value="RESPIRATORY COMPLEX I CHAPERONE (CIA84), PUTATIVE (AFU_ORTHOLOGUE AFUA_2G06020)-RELATED"/>
    <property type="match status" value="1"/>
</dbReference>
<reference evidence="4 5" key="1">
    <citation type="submission" date="2018-04" db="EMBL/GenBank/DDBJ databases">
        <authorList>
            <person name="Vogel A."/>
        </authorList>
    </citation>
    <scope>NUCLEOTIDE SEQUENCE [LARGE SCALE GENOMIC DNA]</scope>
</reference>
<feature type="repeat" description="PPR" evidence="3">
    <location>
        <begin position="111"/>
        <end position="146"/>
    </location>
</feature>
<evidence type="ECO:0000256" key="1">
    <source>
        <dbReference type="ARBA" id="ARBA00007626"/>
    </source>
</evidence>
<keyword evidence="5" id="KW-1185">Reference proteome</keyword>
<dbReference type="NCBIfam" id="TIGR00756">
    <property type="entry name" value="PPR"/>
    <property type="match status" value="2"/>
</dbReference>
<protein>
    <recommendedName>
        <fullName evidence="6">Pentatricopeptide repeat-containing protein</fullName>
    </recommendedName>
</protein>
<dbReference type="InterPro" id="IPR002885">
    <property type="entry name" value="PPR_rpt"/>
</dbReference>
<sequence length="209" mass="23331">MKHKGCYPDLVMCNMLIDCLSKMGSYDDAIIIFCSLGERGLTPDSYTLASIMSTLCLCKEFTLLPVLISGLEIIPDLVVCNSFLSFYCKAGYPRGAVEFYNDMMHRGFLPDNYTFAGLLSGLCRVGKITQAVDVLMKNILRKRCHSSLVPKLLWELWDSGCVPKDTPAPVFDKDVYDWNAKDLHFDYPSLVRDDTSSSEDIHDVAASVG</sequence>
<keyword evidence="2" id="KW-0677">Repeat</keyword>
<dbReference type="PROSITE" id="PS51375">
    <property type="entry name" value="PPR"/>
    <property type="match status" value="3"/>
</dbReference>
<dbReference type="PANTHER" id="PTHR47938:SF26">
    <property type="entry name" value="OS10G0578500 PROTEIN"/>
    <property type="match status" value="1"/>
</dbReference>
<evidence type="ECO:0000256" key="3">
    <source>
        <dbReference type="PROSITE-ProRule" id="PRU00708"/>
    </source>
</evidence>
<dbReference type="Proteomes" id="UP000595140">
    <property type="component" value="Unassembled WGS sequence"/>
</dbReference>
<feature type="repeat" description="PPR" evidence="3">
    <location>
        <begin position="76"/>
        <end position="110"/>
    </location>
</feature>
<evidence type="ECO:0000313" key="5">
    <source>
        <dbReference type="Proteomes" id="UP000595140"/>
    </source>
</evidence>
<gene>
    <name evidence="4" type="ORF">CCAM_LOCUS36834</name>
</gene>
<evidence type="ECO:0000256" key="2">
    <source>
        <dbReference type="ARBA" id="ARBA00022737"/>
    </source>
</evidence>